<dbReference type="EMBL" id="CP045529">
    <property type="protein sequence ID" value="QFU99585.1"/>
    <property type="molecule type" value="Genomic_DNA"/>
</dbReference>
<dbReference type="SUPFAM" id="SSF51338">
    <property type="entry name" value="Composite domain of metallo-dependent hydrolases"/>
    <property type="match status" value="2"/>
</dbReference>
<evidence type="ECO:0000259" key="5">
    <source>
        <dbReference type="Pfam" id="PF01979"/>
    </source>
</evidence>
<keyword evidence="3" id="KW-0862">Zinc</keyword>
<dbReference type="EC" id="3.5.4.28" evidence="7"/>
<proteinExistence type="predicted"/>
<dbReference type="Gene3D" id="2.30.40.10">
    <property type="entry name" value="Urease, subunit C, domain 1"/>
    <property type="match status" value="1"/>
</dbReference>
<dbReference type="SUPFAM" id="SSF51556">
    <property type="entry name" value="Metallo-dependent hydrolases"/>
    <property type="match status" value="1"/>
</dbReference>
<evidence type="ECO:0000259" key="6">
    <source>
        <dbReference type="Pfam" id="PF22039"/>
    </source>
</evidence>
<feature type="domain" description="Aminodeoxyfutalosine deaminase/Imidazolonepropionase-like composite" evidence="6">
    <location>
        <begin position="51"/>
        <end position="76"/>
    </location>
</feature>
<dbReference type="KEGG" id="lxl:KDY119_03117"/>
<name>A0A5P9QGL1_9MICO</name>
<feature type="domain" description="Amidohydrolase-related" evidence="5">
    <location>
        <begin position="85"/>
        <end position="438"/>
    </location>
</feature>
<evidence type="ECO:0000256" key="1">
    <source>
        <dbReference type="ARBA" id="ARBA00022723"/>
    </source>
</evidence>
<dbReference type="EC" id="3.5.4.31" evidence="7"/>
<dbReference type="InterPro" id="IPR011059">
    <property type="entry name" value="Metal-dep_hydrolase_composite"/>
</dbReference>
<evidence type="ECO:0000313" key="8">
    <source>
        <dbReference type="Proteomes" id="UP000326702"/>
    </source>
</evidence>
<protein>
    <submittedName>
        <fullName evidence="7">S-methyl-5'-thioadenosine deaminase</fullName>
        <ecNumber evidence="7">3.5.4.28</ecNumber>
        <ecNumber evidence="7">3.5.4.31</ecNumber>
    </submittedName>
</protein>
<feature type="region of interest" description="Disordered" evidence="4">
    <location>
        <begin position="1"/>
        <end position="22"/>
    </location>
</feature>
<dbReference type="InterPro" id="IPR054418">
    <property type="entry name" value="MQNX/HUTI_composite_N"/>
</dbReference>
<dbReference type="GO" id="GO:0050270">
    <property type="term" value="F:S-adenosylhomocysteine deaminase activity"/>
    <property type="evidence" value="ECO:0007669"/>
    <property type="project" value="UniProtKB-EC"/>
</dbReference>
<dbReference type="PANTHER" id="PTHR43794">
    <property type="entry name" value="AMINOHYDROLASE SSNA-RELATED"/>
    <property type="match status" value="1"/>
</dbReference>
<sequence length="488" mass="51100">MRSVPAMTDDTTPPTPPAAATATDPVTLVRGRWVLTAAPDGAATPAWVRDGAVLLRGDRVAEVGTWAELSARYPAATVRGGEHDIVTPGFVNTHGHFSEGLITGIGSQYTLWEWLHALIDHVNPVMHDGAAHAGTTLQAIQLLRSGVTTANDMFCSDPGARGPVTPGVVRALDEVGLRGVVSFGSGDADRDFGFDAIAGEWDALREAADASRLSTFRVGISVVGRQTPEALERSVAYAADHGAGVHIHLQEVREEVTATFQRTGRSPVAHCAHEGLFAVPTIAAHCVWVDRRDRELLAEHRVGVAHNPVANMILASGIAPVAELRALGVDVGIGVDGPASNDAQDYLQAMKAAALLARTRDLQATAMTAREAFELATIGGARALRMDAEIGSLEPGKKADLVVLDGESPTLANVHDPYQAVVFVAGSREVEEVWVDGEPSVLGGDVVRVDVAEAVAAARPVAERLVAEAGLGRLSALTGGPLDAAERV</sequence>
<reference evidence="7 8" key="1">
    <citation type="submission" date="2019-10" db="EMBL/GenBank/DDBJ databases">
        <title>Genome sequence of Luteimicrobium xylanilyticum HY-24.</title>
        <authorList>
            <person name="Kim D.Y."/>
            <person name="Park H.-Y."/>
        </authorList>
    </citation>
    <scope>NUCLEOTIDE SEQUENCE [LARGE SCALE GENOMIC DNA]</scope>
    <source>
        <strain evidence="7 8">HY-24</strain>
    </source>
</reference>
<dbReference type="InterPro" id="IPR050287">
    <property type="entry name" value="MTA/SAH_deaminase"/>
</dbReference>
<gene>
    <name evidence="7" type="primary">mtaD</name>
    <name evidence="7" type="ORF">KDY119_03117</name>
</gene>
<dbReference type="Pfam" id="PF22039">
    <property type="entry name" value="HUTI_composite_bact"/>
    <property type="match status" value="1"/>
</dbReference>
<dbReference type="GO" id="GO:0090614">
    <property type="term" value="F:5'-methylthioadenosine deaminase activity"/>
    <property type="evidence" value="ECO:0007669"/>
    <property type="project" value="UniProtKB-EC"/>
</dbReference>
<accession>A0A5P9QGL1</accession>
<evidence type="ECO:0000313" key="7">
    <source>
        <dbReference type="EMBL" id="QFU99585.1"/>
    </source>
</evidence>
<keyword evidence="2 7" id="KW-0378">Hydrolase</keyword>
<evidence type="ECO:0000256" key="4">
    <source>
        <dbReference type="SAM" id="MobiDB-lite"/>
    </source>
</evidence>
<dbReference type="PANTHER" id="PTHR43794:SF11">
    <property type="entry name" value="AMIDOHYDROLASE-RELATED DOMAIN-CONTAINING PROTEIN"/>
    <property type="match status" value="1"/>
</dbReference>
<evidence type="ECO:0000256" key="2">
    <source>
        <dbReference type="ARBA" id="ARBA00022801"/>
    </source>
</evidence>
<dbReference type="GO" id="GO:0046872">
    <property type="term" value="F:metal ion binding"/>
    <property type="evidence" value="ECO:0007669"/>
    <property type="project" value="UniProtKB-KW"/>
</dbReference>
<evidence type="ECO:0000256" key="3">
    <source>
        <dbReference type="ARBA" id="ARBA00022833"/>
    </source>
</evidence>
<keyword evidence="1" id="KW-0479">Metal-binding</keyword>
<dbReference type="AlphaFoldDB" id="A0A5P9QGL1"/>
<dbReference type="InterPro" id="IPR006680">
    <property type="entry name" value="Amidohydro-rel"/>
</dbReference>
<dbReference type="Gene3D" id="3.20.20.140">
    <property type="entry name" value="Metal-dependent hydrolases"/>
    <property type="match status" value="1"/>
</dbReference>
<dbReference type="Proteomes" id="UP000326702">
    <property type="component" value="Chromosome"/>
</dbReference>
<dbReference type="Pfam" id="PF01979">
    <property type="entry name" value="Amidohydro_1"/>
    <property type="match status" value="1"/>
</dbReference>
<organism evidence="7 8">
    <name type="scientific">Luteimicrobium xylanilyticum</name>
    <dbReference type="NCBI Taxonomy" id="1133546"/>
    <lineage>
        <taxon>Bacteria</taxon>
        <taxon>Bacillati</taxon>
        <taxon>Actinomycetota</taxon>
        <taxon>Actinomycetes</taxon>
        <taxon>Micrococcales</taxon>
        <taxon>Luteimicrobium</taxon>
    </lineage>
</organism>
<dbReference type="InterPro" id="IPR032466">
    <property type="entry name" value="Metal_Hydrolase"/>
</dbReference>
<keyword evidence="8" id="KW-1185">Reference proteome</keyword>